<dbReference type="RefSeq" id="WP_395418483.1">
    <property type="nucleotide sequence ID" value="NZ_JBIPKE010000019.1"/>
</dbReference>
<dbReference type="EC" id="2.6.1.42" evidence="7"/>
<dbReference type="Gene3D" id="3.30.470.10">
    <property type="match status" value="1"/>
</dbReference>
<comment type="catalytic activity">
    <reaction evidence="15">
        <text>L-leucine + 2-oxoglutarate = 4-methyl-2-oxopentanoate + L-glutamate</text>
        <dbReference type="Rhea" id="RHEA:18321"/>
        <dbReference type="ChEBI" id="CHEBI:16810"/>
        <dbReference type="ChEBI" id="CHEBI:17865"/>
        <dbReference type="ChEBI" id="CHEBI:29985"/>
        <dbReference type="ChEBI" id="CHEBI:57427"/>
        <dbReference type="EC" id="2.6.1.42"/>
    </reaction>
</comment>
<evidence type="ECO:0000256" key="5">
    <source>
        <dbReference type="ARBA" id="ARBA00005072"/>
    </source>
</evidence>
<evidence type="ECO:0000256" key="3">
    <source>
        <dbReference type="ARBA" id="ARBA00004824"/>
    </source>
</evidence>
<dbReference type="PANTHER" id="PTHR11825">
    <property type="entry name" value="SUBGROUP IIII AMINOTRANSFERASE"/>
    <property type="match status" value="1"/>
</dbReference>
<organism evidence="16 17">
    <name type="scientific">Marinoscillum luteum</name>
    <dbReference type="NCBI Taxonomy" id="861051"/>
    <lineage>
        <taxon>Bacteria</taxon>
        <taxon>Pseudomonadati</taxon>
        <taxon>Bacteroidota</taxon>
        <taxon>Cytophagia</taxon>
        <taxon>Cytophagales</taxon>
        <taxon>Reichenbachiellaceae</taxon>
        <taxon>Marinoscillum</taxon>
    </lineage>
</organism>
<dbReference type="PIRSF" id="PIRSF006468">
    <property type="entry name" value="BCAT1"/>
    <property type="match status" value="1"/>
</dbReference>
<name>A0ABW7NBL5_9BACT</name>
<evidence type="ECO:0000256" key="10">
    <source>
        <dbReference type="ARBA" id="ARBA00022679"/>
    </source>
</evidence>
<evidence type="ECO:0000256" key="7">
    <source>
        <dbReference type="ARBA" id="ARBA00013053"/>
    </source>
</evidence>
<evidence type="ECO:0000256" key="2">
    <source>
        <dbReference type="ARBA" id="ARBA00003109"/>
    </source>
</evidence>
<dbReference type="InterPro" id="IPR036038">
    <property type="entry name" value="Aminotransferase-like"/>
</dbReference>
<evidence type="ECO:0000256" key="6">
    <source>
        <dbReference type="ARBA" id="ARBA00009320"/>
    </source>
</evidence>
<reference evidence="16 17" key="1">
    <citation type="journal article" date="2013" name="Int. J. Syst. Evol. Microbiol.">
        <title>Marinoscillum luteum sp. nov., isolated from marine sediment.</title>
        <authorList>
            <person name="Cha I.T."/>
            <person name="Park S.J."/>
            <person name="Kim S.J."/>
            <person name="Kim J.G."/>
            <person name="Jung M.Y."/>
            <person name="Shin K.S."/>
            <person name="Kwon K.K."/>
            <person name="Yang S.H."/>
            <person name="Seo Y.S."/>
            <person name="Rhee S.K."/>
        </authorList>
    </citation>
    <scope>NUCLEOTIDE SEQUENCE [LARGE SCALE GENOMIC DNA]</scope>
    <source>
        <strain evidence="16 17">KCTC 23939</strain>
    </source>
</reference>
<evidence type="ECO:0000256" key="12">
    <source>
        <dbReference type="ARBA" id="ARBA00023304"/>
    </source>
</evidence>
<gene>
    <name evidence="16" type="ORF">ACHKAR_16325</name>
</gene>
<evidence type="ECO:0000256" key="8">
    <source>
        <dbReference type="ARBA" id="ARBA00022576"/>
    </source>
</evidence>
<evidence type="ECO:0000256" key="15">
    <source>
        <dbReference type="ARBA" id="ARBA00049229"/>
    </source>
</evidence>
<evidence type="ECO:0000256" key="11">
    <source>
        <dbReference type="ARBA" id="ARBA00022898"/>
    </source>
</evidence>
<comment type="catalytic activity">
    <reaction evidence="13">
        <text>L-valine + 2-oxoglutarate = 3-methyl-2-oxobutanoate + L-glutamate</text>
        <dbReference type="Rhea" id="RHEA:24813"/>
        <dbReference type="ChEBI" id="CHEBI:11851"/>
        <dbReference type="ChEBI" id="CHEBI:16810"/>
        <dbReference type="ChEBI" id="CHEBI:29985"/>
        <dbReference type="ChEBI" id="CHEBI:57762"/>
        <dbReference type="EC" id="2.6.1.42"/>
    </reaction>
</comment>
<dbReference type="GO" id="GO:0004084">
    <property type="term" value="F:branched-chain-amino-acid transaminase activity"/>
    <property type="evidence" value="ECO:0007669"/>
    <property type="project" value="UniProtKB-EC"/>
</dbReference>
<comment type="pathway">
    <text evidence="5">Amino-acid biosynthesis; L-leucine biosynthesis; L-leucine from 3-methyl-2-oxobutanoate: step 4/4.</text>
</comment>
<evidence type="ECO:0000256" key="13">
    <source>
        <dbReference type="ARBA" id="ARBA00048212"/>
    </source>
</evidence>
<keyword evidence="17" id="KW-1185">Reference proteome</keyword>
<evidence type="ECO:0000256" key="14">
    <source>
        <dbReference type="ARBA" id="ARBA00048798"/>
    </source>
</evidence>
<comment type="pathway">
    <text evidence="3">Amino-acid biosynthesis; L-isoleucine biosynthesis; L-isoleucine from 2-oxobutanoate: step 4/4.</text>
</comment>
<comment type="function">
    <text evidence="2">Acts on leucine, isoleucine and valine.</text>
</comment>
<dbReference type="PANTHER" id="PTHR11825:SF44">
    <property type="entry name" value="BRANCHED-CHAIN-AMINO-ACID AMINOTRANSFERASE"/>
    <property type="match status" value="1"/>
</dbReference>
<dbReference type="CDD" id="cd01557">
    <property type="entry name" value="BCAT_beta_family"/>
    <property type="match status" value="1"/>
</dbReference>
<dbReference type="InterPro" id="IPR001544">
    <property type="entry name" value="Aminotrans_IV"/>
</dbReference>
<keyword evidence="10 16" id="KW-0808">Transferase</keyword>
<keyword evidence="8 16" id="KW-0032">Aminotransferase</keyword>
<evidence type="ECO:0000256" key="9">
    <source>
        <dbReference type="ARBA" id="ARBA00022605"/>
    </source>
</evidence>
<sequence length="354" mass="39156">MTETIDINITKTKHSKIHEADLEKPQFGSVYSDHMFLADYSNGQWQDLRIVPYGNLSISPANTTLHYASTIFEGLKANRSADGEILVFRPDANARRLQVSAERMCMPPVPEELFMSGLTELLKLDSSWVPSAPGTSLYIRPLQLAMDPYIGIRPSNSYQFLIITGPVGAYYAEPVKVKIETKYTRAAQGGTGFAKTGGNYAAALKPAVDAQKEGFNQLIWTDAKTHEFVEESGTMNLMFVINDTLVTAPAGDTILNGITRDSIIQLAKDKGMKVEERPVRVSEVIDSIKNGSMQEAFGAGTAATVAQIKLIHHEGVDYHLPPVEDWKYSADFLDTLTKIKTGEIPDPHNWIYKI</sequence>
<comment type="pathway">
    <text evidence="4">Amino-acid biosynthesis; L-valine biosynthesis; L-valine from pyruvate: step 4/4.</text>
</comment>
<evidence type="ECO:0000313" key="16">
    <source>
        <dbReference type="EMBL" id="MFH6985023.1"/>
    </source>
</evidence>
<comment type="cofactor">
    <cofactor evidence="1">
        <name>pyridoxal 5'-phosphate</name>
        <dbReference type="ChEBI" id="CHEBI:597326"/>
    </cofactor>
</comment>
<dbReference type="InterPro" id="IPR043131">
    <property type="entry name" value="BCAT-like_N"/>
</dbReference>
<dbReference type="EMBL" id="JBIPKE010000019">
    <property type="protein sequence ID" value="MFH6985023.1"/>
    <property type="molecule type" value="Genomic_DNA"/>
</dbReference>
<keyword evidence="9" id="KW-0028">Amino-acid biosynthesis</keyword>
<dbReference type="Pfam" id="PF01063">
    <property type="entry name" value="Aminotran_4"/>
    <property type="match status" value="1"/>
</dbReference>
<dbReference type="SUPFAM" id="SSF56752">
    <property type="entry name" value="D-aminoacid aminotransferase-like PLP-dependent enzymes"/>
    <property type="match status" value="1"/>
</dbReference>
<dbReference type="Proteomes" id="UP001610063">
    <property type="component" value="Unassembled WGS sequence"/>
</dbReference>
<comment type="similarity">
    <text evidence="6">Belongs to the class-IV pyridoxal-phosphate-dependent aminotransferase family.</text>
</comment>
<dbReference type="InterPro" id="IPR043132">
    <property type="entry name" value="BCAT-like_C"/>
</dbReference>
<dbReference type="NCBIfam" id="TIGR01123">
    <property type="entry name" value="ilvE_II"/>
    <property type="match status" value="1"/>
</dbReference>
<dbReference type="InterPro" id="IPR033939">
    <property type="entry name" value="BCAT_family"/>
</dbReference>
<evidence type="ECO:0000313" key="17">
    <source>
        <dbReference type="Proteomes" id="UP001610063"/>
    </source>
</evidence>
<keyword evidence="12" id="KW-0100">Branched-chain amino acid biosynthesis</keyword>
<proteinExistence type="inferred from homology"/>
<dbReference type="InterPro" id="IPR005786">
    <property type="entry name" value="B_amino_transII"/>
</dbReference>
<evidence type="ECO:0000256" key="4">
    <source>
        <dbReference type="ARBA" id="ARBA00004931"/>
    </source>
</evidence>
<comment type="catalytic activity">
    <reaction evidence="14">
        <text>L-isoleucine + 2-oxoglutarate = (S)-3-methyl-2-oxopentanoate + L-glutamate</text>
        <dbReference type="Rhea" id="RHEA:24801"/>
        <dbReference type="ChEBI" id="CHEBI:16810"/>
        <dbReference type="ChEBI" id="CHEBI:29985"/>
        <dbReference type="ChEBI" id="CHEBI:35146"/>
        <dbReference type="ChEBI" id="CHEBI:58045"/>
        <dbReference type="EC" id="2.6.1.42"/>
    </reaction>
</comment>
<dbReference type="Gene3D" id="3.20.10.10">
    <property type="entry name" value="D-amino Acid Aminotransferase, subunit A, domain 2"/>
    <property type="match status" value="1"/>
</dbReference>
<evidence type="ECO:0000256" key="1">
    <source>
        <dbReference type="ARBA" id="ARBA00001933"/>
    </source>
</evidence>
<protein>
    <recommendedName>
        <fullName evidence="7">branched-chain-amino-acid transaminase</fullName>
        <ecNumber evidence="7">2.6.1.42</ecNumber>
    </recommendedName>
</protein>
<comment type="caution">
    <text evidence="16">The sequence shown here is derived from an EMBL/GenBank/DDBJ whole genome shotgun (WGS) entry which is preliminary data.</text>
</comment>
<accession>A0ABW7NBL5</accession>
<keyword evidence="11" id="KW-0663">Pyridoxal phosphate</keyword>
<dbReference type="NCBIfam" id="NF009897">
    <property type="entry name" value="PRK13357.1"/>
    <property type="match status" value="1"/>
</dbReference>